<name>A0A975TSQ6_9RHOB</name>
<protein>
    <submittedName>
        <fullName evidence="1">Uncharacterized protein</fullName>
    </submittedName>
</protein>
<evidence type="ECO:0000313" key="1">
    <source>
        <dbReference type="EMBL" id="QXL86477.1"/>
    </source>
</evidence>
<evidence type="ECO:0000313" key="2">
    <source>
        <dbReference type="Proteomes" id="UP000693972"/>
    </source>
</evidence>
<organism evidence="1">
    <name type="scientific">Gymnodinialimonas phycosphaerae</name>
    <dbReference type="NCBI Taxonomy" id="2841589"/>
    <lineage>
        <taxon>Bacteria</taxon>
        <taxon>Pseudomonadati</taxon>
        <taxon>Pseudomonadota</taxon>
        <taxon>Alphaproteobacteria</taxon>
        <taxon>Rhodobacterales</taxon>
        <taxon>Paracoccaceae</taxon>
        <taxon>Gymnodinialimonas</taxon>
    </lineage>
</organism>
<dbReference type="AlphaFoldDB" id="A0A975TSQ6"/>
<keyword evidence="2" id="KW-1185">Reference proteome</keyword>
<dbReference type="EMBL" id="CP078073">
    <property type="protein sequence ID" value="QXL86477.1"/>
    <property type="molecule type" value="Genomic_DNA"/>
</dbReference>
<dbReference type="Proteomes" id="UP000693972">
    <property type="component" value="Unassembled WGS sequence"/>
</dbReference>
<dbReference type="EMBL" id="JAIMBW010000001">
    <property type="protein sequence ID" value="MBY4893779.1"/>
    <property type="molecule type" value="Genomic_DNA"/>
</dbReference>
<accession>A0A975TSQ6</accession>
<gene>
    <name evidence="1" type="ORF">KUL25_13495</name>
</gene>
<sequence length="265" mass="29875">MRQTPPPRLHVIPATKCHKALVLRRGPTMQVASCLWDRESGTVELGQWLKARIYEHRSDLSPDGRHMIIYARRGGKSWTAVSRAPWLKALAYYPKNDTWFGGGAFTDKGDVFFNGMSMSEQFIDGLAVAAPDALPSATDGFHMGALFPSMMAARGWRIDGGIGEDTRFSKLLPCGWTLHLRLERGYRFAGTIFDHVFTLERAKQVIDCGEWEWAEPWDKGIQFAHAGALWFVPVSKAGLGEPRMIHDFTDMVFENREAPYEGIQE</sequence>
<proteinExistence type="predicted"/>
<reference evidence="1 2" key="1">
    <citation type="submission" date="2021-07" db="EMBL/GenBank/DDBJ databases">
        <title>Karlodiniumbacter phycospheric gen. nov., sp. nov., a phycosphere bacterium isolated from karlodinium veneficum.</title>
        <authorList>
            <person name="Peng Y."/>
            <person name="Jiang L."/>
            <person name="Lee J."/>
        </authorList>
    </citation>
    <scope>NUCLEOTIDE SEQUENCE</scope>
    <source>
        <strain evidence="1 2">N5</strain>
    </source>
</reference>
<dbReference type="RefSeq" id="WP_257893430.1">
    <property type="nucleotide sequence ID" value="NZ_JAIMBW010000001.1"/>
</dbReference>